<dbReference type="InterPro" id="IPR001926">
    <property type="entry name" value="TrpB-like_PALP"/>
</dbReference>
<evidence type="ECO:0000256" key="3">
    <source>
        <dbReference type="ARBA" id="ARBA00022898"/>
    </source>
</evidence>
<feature type="modified residue" description="N6-(pyridoxal phosphate)lysine" evidence="6">
    <location>
        <position position="109"/>
    </location>
</feature>
<evidence type="ECO:0000256" key="4">
    <source>
        <dbReference type="ARBA" id="ARBA00023239"/>
    </source>
</evidence>
<accession>A0A520S5K6</accession>
<dbReference type="EC" id="4.2.3.1" evidence="5"/>
<dbReference type="EMBL" id="SHAG01000001">
    <property type="protein sequence ID" value="RZO77762.1"/>
    <property type="molecule type" value="Genomic_DNA"/>
</dbReference>
<evidence type="ECO:0000259" key="7">
    <source>
        <dbReference type="Pfam" id="PF00291"/>
    </source>
</evidence>
<dbReference type="Pfam" id="PF14821">
    <property type="entry name" value="Thr_synth_N"/>
    <property type="match status" value="1"/>
</dbReference>
<name>A0A520S5K6_9GAMM</name>
<dbReference type="CDD" id="cd01560">
    <property type="entry name" value="Thr-synth_2"/>
    <property type="match status" value="1"/>
</dbReference>
<dbReference type="InterPro" id="IPR037158">
    <property type="entry name" value="Thr_synth_N_sf"/>
</dbReference>
<evidence type="ECO:0000313" key="9">
    <source>
        <dbReference type="EMBL" id="RZO77762.1"/>
    </source>
</evidence>
<dbReference type="SUPFAM" id="SSF53686">
    <property type="entry name" value="Tryptophan synthase beta subunit-like PLP-dependent enzymes"/>
    <property type="match status" value="1"/>
</dbReference>
<sequence length="457" mass="51244">MQYHSTRGQVSRLKFVETAMMGLASDGGLMVPQSIPDVSDKCASWKRLSYEALAFEVMRPFISDLPESVLKNIIEKSYSTFEDPLIAPVRSLDNLHVLELFHGPTLAFKDIALQFLGNLFDFVLEKTNSNLNILGATSGDTGGAAIAGIKGKKRINIFVLYPEGKTSRLQERQMTTIIEDNVHNICLNGSFDDCQSLMKSVFSDLSFRKKYNLGAVNSVNWVRILAQIVYYFHAWNQLDCPSNFDVAVPTGNFGNIFAGYVAKQMGLPIRHLILATNSNDILARFFNSGDYSRTDVNFSESPAMDIQVASNFERYLFYQLDKSSTKVSQVMEDFKVTGTVSLKSSWSEQDRTFLAGAASDMETINTIRYFHDQYNYLIDPHTAVGISVAQRIHQKDLPLLCLSTAHPAKFDRAMKAALPNEIVQHPILSRLEGLPERKHSMEVDENSVKSYIVSRAI</sequence>
<dbReference type="Gene3D" id="3.90.1380.10">
    <property type="entry name" value="Threonine synthase, N-terminal domain"/>
    <property type="match status" value="1"/>
</dbReference>
<keyword evidence="3 6" id="KW-0663">Pyridoxal phosphate</keyword>
<evidence type="ECO:0000256" key="5">
    <source>
        <dbReference type="NCBIfam" id="TIGR00260"/>
    </source>
</evidence>
<dbReference type="Proteomes" id="UP000316199">
    <property type="component" value="Unassembled WGS sequence"/>
</dbReference>
<dbReference type="GO" id="GO:0004795">
    <property type="term" value="F:threonine synthase activity"/>
    <property type="evidence" value="ECO:0007669"/>
    <property type="project" value="UniProtKB-UniRule"/>
</dbReference>
<keyword evidence="4 9" id="KW-0456">Lyase</keyword>
<dbReference type="InterPro" id="IPR004450">
    <property type="entry name" value="Thr_synthase-like"/>
</dbReference>
<feature type="domain" description="Tryptophan synthase beta chain-like PALP" evidence="7">
    <location>
        <begin position="98"/>
        <end position="332"/>
    </location>
</feature>
<comment type="cofactor">
    <cofactor evidence="1 6">
        <name>pyridoxal 5'-phosphate</name>
        <dbReference type="ChEBI" id="CHEBI:597326"/>
    </cofactor>
</comment>
<dbReference type="GO" id="GO:0009088">
    <property type="term" value="P:threonine biosynthetic process"/>
    <property type="evidence" value="ECO:0007669"/>
    <property type="project" value="UniProtKB-UniRule"/>
</dbReference>
<dbReference type="PANTHER" id="PTHR42690">
    <property type="entry name" value="THREONINE SYNTHASE FAMILY MEMBER"/>
    <property type="match status" value="1"/>
</dbReference>
<gene>
    <name evidence="9" type="ORF">EVA68_00615</name>
</gene>
<evidence type="ECO:0000256" key="6">
    <source>
        <dbReference type="PIRSR" id="PIRSR604450-51"/>
    </source>
</evidence>
<reference evidence="9 10" key="1">
    <citation type="submission" date="2019-02" db="EMBL/GenBank/DDBJ databases">
        <title>Prokaryotic population dynamics and viral predation in marine succession experiment using metagenomics: the confinement effect.</title>
        <authorList>
            <person name="Haro-Moreno J.M."/>
            <person name="Rodriguez-Valera F."/>
            <person name="Lopez-Perez M."/>
        </authorList>
    </citation>
    <scope>NUCLEOTIDE SEQUENCE [LARGE SCALE GENOMIC DNA]</scope>
    <source>
        <strain evidence="9">MED-G157</strain>
    </source>
</reference>
<dbReference type="Pfam" id="PF00291">
    <property type="entry name" value="PALP"/>
    <property type="match status" value="1"/>
</dbReference>
<evidence type="ECO:0000256" key="1">
    <source>
        <dbReference type="ARBA" id="ARBA00001933"/>
    </source>
</evidence>
<evidence type="ECO:0000313" key="10">
    <source>
        <dbReference type="Proteomes" id="UP000316199"/>
    </source>
</evidence>
<dbReference type="InterPro" id="IPR051166">
    <property type="entry name" value="Threonine_Synthase"/>
</dbReference>
<protein>
    <recommendedName>
        <fullName evidence="5">Threonine synthase</fullName>
        <ecNumber evidence="5">4.2.3.1</ecNumber>
    </recommendedName>
</protein>
<comment type="similarity">
    <text evidence="2">Belongs to the threonine synthase family.</text>
</comment>
<comment type="caution">
    <text evidence="9">The sequence shown here is derived from an EMBL/GenBank/DDBJ whole genome shotgun (WGS) entry which is preliminary data.</text>
</comment>
<dbReference type="InterPro" id="IPR029144">
    <property type="entry name" value="Thr_synth_N"/>
</dbReference>
<dbReference type="Pfam" id="PF24857">
    <property type="entry name" value="THR4_C"/>
    <property type="match status" value="1"/>
</dbReference>
<dbReference type="AlphaFoldDB" id="A0A520S5K6"/>
<evidence type="ECO:0000256" key="2">
    <source>
        <dbReference type="ARBA" id="ARBA00005517"/>
    </source>
</evidence>
<organism evidence="9 10">
    <name type="scientific">OM182 bacterium</name>
    <dbReference type="NCBI Taxonomy" id="2510334"/>
    <lineage>
        <taxon>Bacteria</taxon>
        <taxon>Pseudomonadati</taxon>
        <taxon>Pseudomonadota</taxon>
        <taxon>Gammaproteobacteria</taxon>
        <taxon>OMG group</taxon>
        <taxon>OM182 clade</taxon>
    </lineage>
</organism>
<proteinExistence type="inferred from homology"/>
<dbReference type="InterPro" id="IPR036052">
    <property type="entry name" value="TrpB-like_PALP_sf"/>
</dbReference>
<evidence type="ECO:0000259" key="8">
    <source>
        <dbReference type="Pfam" id="PF14821"/>
    </source>
</evidence>
<dbReference type="NCBIfam" id="TIGR00260">
    <property type="entry name" value="thrC"/>
    <property type="match status" value="1"/>
</dbReference>
<dbReference type="Gene3D" id="3.40.50.1100">
    <property type="match status" value="2"/>
</dbReference>
<dbReference type="PANTHER" id="PTHR42690:SF1">
    <property type="entry name" value="THREONINE SYNTHASE-LIKE 2"/>
    <property type="match status" value="1"/>
</dbReference>
<feature type="domain" description="Threonine synthase N-terminal" evidence="8">
    <location>
        <begin position="2"/>
        <end position="78"/>
    </location>
</feature>